<organism evidence="1 2">
    <name type="scientific">Thelohanellus kitauei</name>
    <name type="common">Myxosporean</name>
    <dbReference type="NCBI Taxonomy" id="669202"/>
    <lineage>
        <taxon>Eukaryota</taxon>
        <taxon>Metazoa</taxon>
        <taxon>Cnidaria</taxon>
        <taxon>Myxozoa</taxon>
        <taxon>Myxosporea</taxon>
        <taxon>Bivalvulida</taxon>
        <taxon>Platysporina</taxon>
        <taxon>Myxobolidae</taxon>
        <taxon>Thelohanellus</taxon>
    </lineage>
</organism>
<gene>
    <name evidence="1" type="ORF">RF11_07477</name>
</gene>
<name>A0A0C2MTX3_THEKT</name>
<protein>
    <submittedName>
        <fullName evidence="1">Uncharacterized protein</fullName>
    </submittedName>
</protein>
<dbReference type="AlphaFoldDB" id="A0A0C2MTX3"/>
<reference evidence="1 2" key="1">
    <citation type="journal article" date="2014" name="Genome Biol. Evol.">
        <title>The genome of the myxosporean Thelohanellus kitauei shows adaptations to nutrient acquisition within its fish host.</title>
        <authorList>
            <person name="Yang Y."/>
            <person name="Xiong J."/>
            <person name="Zhou Z."/>
            <person name="Huo F."/>
            <person name="Miao W."/>
            <person name="Ran C."/>
            <person name="Liu Y."/>
            <person name="Zhang J."/>
            <person name="Feng J."/>
            <person name="Wang M."/>
            <person name="Wang M."/>
            <person name="Wang L."/>
            <person name="Yao B."/>
        </authorList>
    </citation>
    <scope>NUCLEOTIDE SEQUENCE [LARGE SCALE GENOMIC DNA]</scope>
    <source>
        <strain evidence="1">Wuqing</strain>
    </source>
</reference>
<dbReference type="Proteomes" id="UP000031668">
    <property type="component" value="Unassembled WGS sequence"/>
</dbReference>
<evidence type="ECO:0000313" key="2">
    <source>
        <dbReference type="Proteomes" id="UP000031668"/>
    </source>
</evidence>
<evidence type="ECO:0000313" key="1">
    <source>
        <dbReference type="EMBL" id="KII65127.1"/>
    </source>
</evidence>
<comment type="caution">
    <text evidence="1">The sequence shown here is derived from an EMBL/GenBank/DDBJ whole genome shotgun (WGS) entry which is preliminary data.</text>
</comment>
<sequence>MNVILRNDYYGSGTSMFKLKHYRSKSHFHTNVSTIKESSLKKRSSISTIHNRWVIIYSSSSSFNISTRLTCSFWDVPCETSGSFRNPYNTGVPPLLLSILPFLELPRSPFKSLAPALDSSRNPSRLKARGNFDVGDSGAHEQVLYGLSLMRPNSTFGFALLAEGGNCAEMQNTATLKLELAQFKKVDLCFKSSKDLCGHPSAFEDLKMVCNYHEGKWAIKIRRRSCDLI</sequence>
<accession>A0A0C2MTX3</accession>
<dbReference type="EMBL" id="JWZT01003999">
    <property type="protein sequence ID" value="KII65127.1"/>
    <property type="molecule type" value="Genomic_DNA"/>
</dbReference>
<keyword evidence="2" id="KW-1185">Reference proteome</keyword>
<proteinExistence type="predicted"/>